<reference evidence="2" key="1">
    <citation type="journal article" date="2022" name="bioRxiv">
        <title>Sequencing and chromosome-scale assembly of the giantPleurodeles waltlgenome.</title>
        <authorList>
            <person name="Brown T."/>
            <person name="Elewa A."/>
            <person name="Iarovenko S."/>
            <person name="Subramanian E."/>
            <person name="Araus A.J."/>
            <person name="Petzold A."/>
            <person name="Susuki M."/>
            <person name="Suzuki K.-i.T."/>
            <person name="Hayashi T."/>
            <person name="Toyoda A."/>
            <person name="Oliveira C."/>
            <person name="Osipova E."/>
            <person name="Leigh N.D."/>
            <person name="Simon A."/>
            <person name="Yun M.H."/>
        </authorList>
    </citation>
    <scope>NUCLEOTIDE SEQUENCE</scope>
    <source>
        <strain evidence="2">20211129_DDA</strain>
        <tissue evidence="2">Liver</tissue>
    </source>
</reference>
<proteinExistence type="predicted"/>
<evidence type="ECO:0000256" key="1">
    <source>
        <dbReference type="SAM" id="MobiDB-lite"/>
    </source>
</evidence>
<protein>
    <submittedName>
        <fullName evidence="2">Uncharacterized protein</fullName>
    </submittedName>
</protein>
<dbReference type="AlphaFoldDB" id="A0AAV7UIN1"/>
<accession>A0AAV7UIN1</accession>
<comment type="caution">
    <text evidence="2">The sequence shown here is derived from an EMBL/GenBank/DDBJ whole genome shotgun (WGS) entry which is preliminary data.</text>
</comment>
<keyword evidence="3" id="KW-1185">Reference proteome</keyword>
<evidence type="ECO:0000313" key="3">
    <source>
        <dbReference type="Proteomes" id="UP001066276"/>
    </source>
</evidence>
<sequence length="107" mass="11540">MLNRGDATLPPQSACLPPSPEYTTAAGGNVTLSPRTEAARSTFLLQRQEVWGQRTTPDRGDVTLPLQGLNYLSLEINATAKGPDNRGRLPCRNATMPLPPRSNVILS</sequence>
<name>A0AAV7UIN1_PLEWA</name>
<feature type="region of interest" description="Disordered" evidence="1">
    <location>
        <begin position="1"/>
        <end position="27"/>
    </location>
</feature>
<dbReference type="EMBL" id="JANPWB010000005">
    <property type="protein sequence ID" value="KAJ1188868.1"/>
    <property type="molecule type" value="Genomic_DNA"/>
</dbReference>
<evidence type="ECO:0000313" key="2">
    <source>
        <dbReference type="EMBL" id="KAJ1188868.1"/>
    </source>
</evidence>
<dbReference type="Proteomes" id="UP001066276">
    <property type="component" value="Chromosome 3_1"/>
</dbReference>
<organism evidence="2 3">
    <name type="scientific">Pleurodeles waltl</name>
    <name type="common">Iberian ribbed newt</name>
    <dbReference type="NCBI Taxonomy" id="8319"/>
    <lineage>
        <taxon>Eukaryota</taxon>
        <taxon>Metazoa</taxon>
        <taxon>Chordata</taxon>
        <taxon>Craniata</taxon>
        <taxon>Vertebrata</taxon>
        <taxon>Euteleostomi</taxon>
        <taxon>Amphibia</taxon>
        <taxon>Batrachia</taxon>
        <taxon>Caudata</taxon>
        <taxon>Salamandroidea</taxon>
        <taxon>Salamandridae</taxon>
        <taxon>Pleurodelinae</taxon>
        <taxon>Pleurodeles</taxon>
    </lineage>
</organism>
<gene>
    <name evidence="2" type="ORF">NDU88_005625</name>
</gene>
<feature type="region of interest" description="Disordered" evidence="1">
    <location>
        <begin position="82"/>
        <end position="107"/>
    </location>
</feature>